<name>A0ABQ9DGZ6_9PASS</name>
<gene>
    <name evidence="1" type="ORF">WISP_59923</name>
</gene>
<protein>
    <recommendedName>
        <fullName evidence="3">Rna-directed dna polymerase from mobile element jockey-like</fullName>
    </recommendedName>
</protein>
<evidence type="ECO:0000313" key="1">
    <source>
        <dbReference type="EMBL" id="KAJ7418269.1"/>
    </source>
</evidence>
<sequence length="268" mass="29705">MGAENPWPASYLAEITSTAFTFSTAGWSGSGDPLFGDVTQLLQLSAYRWEKDWCKCTPPSEHQDTKSHSAGDALHGRDAIQRDLDRLKQWGCENLMKLNKAKCKILQQGCGNPRGTYRLGRDMTECSPVDEDLGVIVDEKFNMSQQGVLAAQRANGILGCIQRSMVSSTFKDKGSGIECTLSKLVDDTKLSGAIDMLEGMDAIQRDLDRLEKWASVSLIKYTKAKCKVSHLGWSNHQYQYRLGDEGTESSPVEKDLGVLIDIKLDMSR</sequence>
<dbReference type="EMBL" id="WHWB01033682">
    <property type="protein sequence ID" value="KAJ7418269.1"/>
    <property type="molecule type" value="Genomic_DNA"/>
</dbReference>
<comment type="caution">
    <text evidence="1">The sequence shown here is derived from an EMBL/GenBank/DDBJ whole genome shotgun (WGS) entry which is preliminary data.</text>
</comment>
<proteinExistence type="predicted"/>
<reference evidence="1" key="1">
    <citation type="submission" date="2019-10" db="EMBL/GenBank/DDBJ databases">
        <authorList>
            <person name="Soares A.E.R."/>
            <person name="Aleixo A."/>
            <person name="Schneider P."/>
            <person name="Miyaki C.Y."/>
            <person name="Schneider M.P."/>
            <person name="Mello C."/>
            <person name="Vasconcelos A.T.R."/>
        </authorList>
    </citation>
    <scope>NUCLEOTIDE SEQUENCE</scope>
    <source>
        <tissue evidence="1">Muscle</tissue>
    </source>
</reference>
<dbReference type="PANTHER" id="PTHR33332">
    <property type="entry name" value="REVERSE TRANSCRIPTASE DOMAIN-CONTAINING PROTEIN"/>
    <property type="match status" value="1"/>
</dbReference>
<dbReference type="Proteomes" id="UP001145742">
    <property type="component" value="Unassembled WGS sequence"/>
</dbReference>
<evidence type="ECO:0000313" key="2">
    <source>
        <dbReference type="Proteomes" id="UP001145742"/>
    </source>
</evidence>
<organism evidence="1 2">
    <name type="scientific">Willisornis vidua</name>
    <name type="common">Xingu scale-backed antbird</name>
    <dbReference type="NCBI Taxonomy" id="1566151"/>
    <lineage>
        <taxon>Eukaryota</taxon>
        <taxon>Metazoa</taxon>
        <taxon>Chordata</taxon>
        <taxon>Craniata</taxon>
        <taxon>Vertebrata</taxon>
        <taxon>Euteleostomi</taxon>
        <taxon>Archelosauria</taxon>
        <taxon>Archosauria</taxon>
        <taxon>Dinosauria</taxon>
        <taxon>Saurischia</taxon>
        <taxon>Theropoda</taxon>
        <taxon>Coelurosauria</taxon>
        <taxon>Aves</taxon>
        <taxon>Neognathae</taxon>
        <taxon>Neoaves</taxon>
        <taxon>Telluraves</taxon>
        <taxon>Australaves</taxon>
        <taxon>Passeriformes</taxon>
        <taxon>Thamnophilidae</taxon>
        <taxon>Willisornis</taxon>
    </lineage>
</organism>
<keyword evidence="2" id="KW-1185">Reference proteome</keyword>
<evidence type="ECO:0008006" key="3">
    <source>
        <dbReference type="Google" id="ProtNLM"/>
    </source>
</evidence>
<accession>A0ABQ9DGZ6</accession>